<dbReference type="Proteomes" id="UP000264840">
    <property type="component" value="Unplaced"/>
</dbReference>
<dbReference type="AlphaFoldDB" id="A0A3Q2WWY2"/>
<evidence type="ECO:0000313" key="2">
    <source>
        <dbReference type="Ensembl" id="ENSHBUP00000030967.1"/>
    </source>
</evidence>
<dbReference type="Pfam" id="PF00078">
    <property type="entry name" value="RVT_1"/>
    <property type="match status" value="1"/>
</dbReference>
<dbReference type="OMA" id="PWLNDYT"/>
<evidence type="ECO:0000313" key="3">
    <source>
        <dbReference type="Proteomes" id="UP000264840"/>
    </source>
</evidence>
<dbReference type="SUPFAM" id="SSF56219">
    <property type="entry name" value="DNase I-like"/>
    <property type="match status" value="1"/>
</dbReference>
<dbReference type="InterPro" id="IPR036691">
    <property type="entry name" value="Endo/exonu/phosph_ase_sf"/>
</dbReference>
<dbReference type="InterPro" id="IPR000477">
    <property type="entry name" value="RT_dom"/>
</dbReference>
<dbReference type="GeneTree" id="ENSGT01150000286909"/>
<dbReference type="PROSITE" id="PS50878">
    <property type="entry name" value="RT_POL"/>
    <property type="match status" value="1"/>
</dbReference>
<dbReference type="Ensembl" id="ENSHBUT00000033388.1">
    <property type="protein sequence ID" value="ENSHBUP00000030967.1"/>
    <property type="gene ID" value="ENSHBUG00000016298.1"/>
</dbReference>
<dbReference type="InterPro" id="IPR043502">
    <property type="entry name" value="DNA/RNA_pol_sf"/>
</dbReference>
<protein>
    <recommendedName>
        <fullName evidence="1">Reverse transcriptase domain-containing protein</fullName>
    </recommendedName>
</protein>
<organism evidence="2 3">
    <name type="scientific">Haplochromis burtoni</name>
    <name type="common">Burton's mouthbrooder</name>
    <name type="synonym">Chromis burtoni</name>
    <dbReference type="NCBI Taxonomy" id="8153"/>
    <lineage>
        <taxon>Eukaryota</taxon>
        <taxon>Metazoa</taxon>
        <taxon>Chordata</taxon>
        <taxon>Craniata</taxon>
        <taxon>Vertebrata</taxon>
        <taxon>Euteleostomi</taxon>
        <taxon>Actinopterygii</taxon>
        <taxon>Neopterygii</taxon>
        <taxon>Teleostei</taxon>
        <taxon>Neoteleostei</taxon>
        <taxon>Acanthomorphata</taxon>
        <taxon>Ovalentaria</taxon>
        <taxon>Cichlomorphae</taxon>
        <taxon>Cichliformes</taxon>
        <taxon>Cichlidae</taxon>
        <taxon>African cichlids</taxon>
        <taxon>Pseudocrenilabrinae</taxon>
        <taxon>Haplochromini</taxon>
        <taxon>Haplochromis</taxon>
    </lineage>
</organism>
<dbReference type="SUPFAM" id="SSF56672">
    <property type="entry name" value="DNA/RNA polymerases"/>
    <property type="match status" value="1"/>
</dbReference>
<evidence type="ECO:0000259" key="1">
    <source>
        <dbReference type="PROSITE" id="PS50878"/>
    </source>
</evidence>
<dbReference type="PANTHER" id="PTHR33332">
    <property type="entry name" value="REVERSE TRANSCRIPTASE DOMAIN-CONTAINING PROTEIN"/>
    <property type="match status" value="1"/>
</dbReference>
<accession>A0A3Q2WWY2</accession>
<reference evidence="2" key="1">
    <citation type="submission" date="2025-08" db="UniProtKB">
        <authorList>
            <consortium name="Ensembl"/>
        </authorList>
    </citation>
    <scope>IDENTIFICATION</scope>
</reference>
<feature type="domain" description="Reverse transcriptase" evidence="1">
    <location>
        <begin position="336"/>
        <end position="584"/>
    </location>
</feature>
<keyword evidence="3" id="KW-1185">Reference proteome</keyword>
<name>A0A3Q2WWY2_HAPBU</name>
<dbReference type="Gene3D" id="3.60.10.10">
    <property type="entry name" value="Endonuclease/exonuclease/phosphatase"/>
    <property type="match status" value="1"/>
</dbReference>
<proteinExistence type="predicted"/>
<dbReference type="CDD" id="cd01650">
    <property type="entry name" value="RT_nLTR_like"/>
    <property type="match status" value="1"/>
</dbReference>
<sequence length="584" mass="65224">MAGIALKYDSFLILGDFNIHVCCDSKLLVKDFLNIIDSFNLTQWVSGPTHEKGHTLDLVLSHGLEVCITDISELRISDHLPVLCTLTLRCSMDKSNAPLRKKRALNVLTAPAFSAAFMDSGIMNSNCKNVEDLSAILHSTCTYILDSIAPFRTVHAKHSSEPWLNDYTRSLRRDYRRAERRWKKDRLHVSLQILRTRLSAHQEAVKTVKTQFVSNVVSANSHRPQVLFNILNRFFSLCDNPGVTSSPSMCDDFLAFFNNKILSIRALVSFSAVSVQSPPPVCSAVLEQFVPVSLKDLTAIVSGLRSSHCPSDSLPPSLLKNTFNIVGPFILKLINTSLATGCIPLCFKQAVVQPLLKKQNLDPTVLSNYRPISKLPFLSKVLEKVVYLQLQAHLDSNMISEKIQSGFKSLHSTETALLRIFNDILLTMDSGSPAALLLLDLSAAFDTVDHNILLSRLESHAGLKGSALQWFRSYLTERFFYVNMGPHNSELAPLKYGVPQGSILGPALFALYLLPLGSIFSRYSISFHCFADDLQIYLPLKSGSDQPQLLLRCLDDVKQWLSLNFLQLNENKTEVVIFGNFNHI</sequence>
<dbReference type="STRING" id="8153.ENSHBUP00000030967"/>
<reference evidence="2" key="2">
    <citation type="submission" date="2025-09" db="UniProtKB">
        <authorList>
            <consortium name="Ensembl"/>
        </authorList>
    </citation>
    <scope>IDENTIFICATION</scope>
</reference>